<keyword evidence="1" id="KW-0732">Signal</keyword>
<proteinExistence type="predicted"/>
<reference evidence="3" key="1">
    <citation type="submission" date="2019-12" db="UniProtKB">
        <authorList>
            <consortium name="WormBaseParasite"/>
        </authorList>
    </citation>
    <scope>IDENTIFICATION</scope>
</reference>
<evidence type="ECO:0000313" key="3">
    <source>
        <dbReference type="WBParaSite" id="TMUE_3000010913.1"/>
    </source>
</evidence>
<sequence length="358" mass="40004">MQVFFAVCVVVSTVSISAETSDCKHTFRNFLSCADERMKMGRIEAQLEDELNSDFSRLVKRCFSRGSLASAQKMCPLSNVQANSPSLHGVESVTSAMKSFLTQHFFNRQPSIKQCIRRRLYNSFPNYIRNCYRAELGDPKAQPENLPDIDGDALNISDAVQATYHARMVAYSSIANCARENLAQARVTTSCMVSPARRLYNQHCVKLMAGCLQEALMSTGLPCIAVFDKTKKGMCNCALLHRKKIMRNMLEVDKLMRSALPTDVCEAKITEMLNVYLVTVEMAFKSCLEPTDLVLPIRSALIEACASDSSELKRTDAVQAAFVALSFFQAAIDRFDRFCQADCPHEALLDFMKNTKGK</sequence>
<evidence type="ECO:0000256" key="1">
    <source>
        <dbReference type="SAM" id="SignalP"/>
    </source>
</evidence>
<organism evidence="2 3">
    <name type="scientific">Trichuris muris</name>
    <name type="common">Mouse whipworm</name>
    <dbReference type="NCBI Taxonomy" id="70415"/>
    <lineage>
        <taxon>Eukaryota</taxon>
        <taxon>Metazoa</taxon>
        <taxon>Ecdysozoa</taxon>
        <taxon>Nematoda</taxon>
        <taxon>Enoplea</taxon>
        <taxon>Dorylaimia</taxon>
        <taxon>Trichinellida</taxon>
        <taxon>Trichuridae</taxon>
        <taxon>Trichuris</taxon>
    </lineage>
</organism>
<name>A0A5S6QUW2_TRIMR</name>
<protein>
    <submittedName>
        <fullName evidence="3">Uncharacterized protein</fullName>
    </submittedName>
</protein>
<dbReference type="STRING" id="70415.A0A5S6QUW2"/>
<dbReference type="WBParaSite" id="TMUE_3000010913.1">
    <property type="protein sequence ID" value="TMUE_3000010913.1"/>
    <property type="gene ID" value="WBGene00285169"/>
</dbReference>
<dbReference type="AlphaFoldDB" id="A0A5S6QUW2"/>
<dbReference type="Proteomes" id="UP000046395">
    <property type="component" value="Unassembled WGS sequence"/>
</dbReference>
<feature type="signal peptide" evidence="1">
    <location>
        <begin position="1"/>
        <end position="18"/>
    </location>
</feature>
<feature type="chain" id="PRO_5024299992" evidence="1">
    <location>
        <begin position="19"/>
        <end position="358"/>
    </location>
</feature>
<keyword evidence="2" id="KW-1185">Reference proteome</keyword>
<evidence type="ECO:0000313" key="2">
    <source>
        <dbReference type="Proteomes" id="UP000046395"/>
    </source>
</evidence>
<accession>A0A5S6QUW2</accession>